<dbReference type="Gene3D" id="2.60.40.290">
    <property type="match status" value="1"/>
</dbReference>
<feature type="domain" description="Fibronectin type-III" evidence="4">
    <location>
        <begin position="675"/>
        <end position="768"/>
    </location>
</feature>
<dbReference type="PRINTS" id="PR00014">
    <property type="entry name" value="FNTYPEIII"/>
</dbReference>
<name>A0ABW1NST9_9ACTN</name>
<dbReference type="Pfam" id="PF25549">
    <property type="entry name" value="DUF7927"/>
    <property type="match status" value="12"/>
</dbReference>
<dbReference type="Pfam" id="PF05345">
    <property type="entry name" value="He_PIG"/>
    <property type="match status" value="2"/>
</dbReference>
<dbReference type="InterPro" id="IPR051172">
    <property type="entry name" value="Chlamydia_OmcB"/>
</dbReference>
<feature type="domain" description="Fibronectin type-III" evidence="4">
    <location>
        <begin position="581"/>
        <end position="674"/>
    </location>
</feature>
<dbReference type="SMART" id="SM00060">
    <property type="entry name" value="FN3"/>
    <property type="match status" value="2"/>
</dbReference>
<dbReference type="InterPro" id="IPR036116">
    <property type="entry name" value="FN3_sf"/>
</dbReference>
<protein>
    <submittedName>
        <fullName evidence="5">Ig domain-containing protein</fullName>
    </submittedName>
</protein>
<dbReference type="InterPro" id="IPR012291">
    <property type="entry name" value="CBM2_carb-bd_dom_sf"/>
</dbReference>
<dbReference type="SUPFAM" id="SSF49265">
    <property type="entry name" value="Fibronectin type III"/>
    <property type="match status" value="1"/>
</dbReference>
<dbReference type="InterPro" id="IPR013320">
    <property type="entry name" value="ConA-like_dom_sf"/>
</dbReference>
<keyword evidence="2" id="KW-0119">Carbohydrate metabolism</keyword>
<feature type="chain" id="PRO_5047068586" evidence="3">
    <location>
        <begin position="28"/>
        <end position="3014"/>
    </location>
</feature>
<evidence type="ECO:0000256" key="2">
    <source>
        <dbReference type="ARBA" id="ARBA00023326"/>
    </source>
</evidence>
<dbReference type="Gene3D" id="2.60.40.10">
    <property type="entry name" value="Immunoglobulins"/>
    <property type="match status" value="9"/>
</dbReference>
<keyword evidence="1" id="KW-0326">Glycosidase</keyword>
<reference evidence="6" key="1">
    <citation type="journal article" date="2019" name="Int. J. Syst. Evol. Microbiol.">
        <title>The Global Catalogue of Microorganisms (GCM) 10K type strain sequencing project: providing services to taxonomists for standard genome sequencing and annotation.</title>
        <authorList>
            <consortium name="The Broad Institute Genomics Platform"/>
            <consortium name="The Broad Institute Genome Sequencing Center for Infectious Disease"/>
            <person name="Wu L."/>
            <person name="Ma J."/>
        </authorList>
    </citation>
    <scope>NUCLEOTIDE SEQUENCE [LARGE SCALE GENOMIC DNA]</scope>
    <source>
        <strain evidence="6">JCM 30346</strain>
    </source>
</reference>
<dbReference type="NCBIfam" id="TIGR01451">
    <property type="entry name" value="B_ant_repeat"/>
    <property type="match status" value="7"/>
</dbReference>
<dbReference type="CDD" id="cd00063">
    <property type="entry name" value="FN3"/>
    <property type="match status" value="2"/>
</dbReference>
<dbReference type="InterPro" id="IPR015919">
    <property type="entry name" value="Cadherin-like_sf"/>
</dbReference>
<dbReference type="InterPro" id="IPR003961">
    <property type="entry name" value="FN3_dom"/>
</dbReference>
<dbReference type="InterPro" id="IPR047589">
    <property type="entry name" value="DUF11_rpt"/>
</dbReference>
<dbReference type="PANTHER" id="PTHR34819">
    <property type="entry name" value="LARGE CYSTEINE-RICH PERIPLASMIC PROTEIN OMCB"/>
    <property type="match status" value="1"/>
</dbReference>
<dbReference type="InterPro" id="IPR057687">
    <property type="entry name" value="DUF7927"/>
</dbReference>
<evidence type="ECO:0000256" key="3">
    <source>
        <dbReference type="SAM" id="SignalP"/>
    </source>
</evidence>
<dbReference type="PROSITE" id="PS50853">
    <property type="entry name" value="FN3"/>
    <property type="match status" value="2"/>
</dbReference>
<dbReference type="SUPFAM" id="SSF49313">
    <property type="entry name" value="Cadherin-like"/>
    <property type="match status" value="2"/>
</dbReference>
<organism evidence="5 6">
    <name type="scientific">Sphaerisporangium aureirubrum</name>
    <dbReference type="NCBI Taxonomy" id="1544736"/>
    <lineage>
        <taxon>Bacteria</taxon>
        <taxon>Bacillati</taxon>
        <taxon>Actinomycetota</taxon>
        <taxon>Actinomycetes</taxon>
        <taxon>Streptosporangiales</taxon>
        <taxon>Streptosporangiaceae</taxon>
        <taxon>Sphaerisporangium</taxon>
    </lineage>
</organism>
<dbReference type="Pfam" id="PF00041">
    <property type="entry name" value="fn3"/>
    <property type="match status" value="2"/>
</dbReference>
<dbReference type="SUPFAM" id="SSF49899">
    <property type="entry name" value="Concanavalin A-like lectins/glucanases"/>
    <property type="match status" value="1"/>
</dbReference>
<keyword evidence="2" id="KW-0624">Polysaccharide degradation</keyword>
<proteinExistence type="predicted"/>
<sequence>MAARLALTGLLCATLTAFPVAERPAHAAGTTLFLQSFAENTVDPAYPVSIPALPSGASGTNTVCLTARGNNSLTGLHSCPTNTDAPGQGALRLTATSTFQEGGLFGATSVPTVQGLDVTFTAYQYGGTAADGMAFVAAAVDPANPLPPATIGQPGGALGYTSTRQGNLAGLANAYLGVGLDVFGNFSSNTYEGAACVDPPYISSGGRVPGQVVIRGPGQGTTGYCAVNSTATTTSSPAVALRGTNRSNSAVPVEVVINPTVASFVTASGVTVAAGTYKVVFTPVGGSPRTLQGTLPTVPAGMYPSPSWLNAGGIPRQLAFGWVGSTGSVTDFHEVANAKVVTFSAVPQLDVAQTSYNGSAPQPGDPVNYVVSPRVLATGANETQPISVTETVPAGVVPVGAFGTGWVCGAPSGQKITCTNSSTPFVAGVSLPPINVVGIVTGSSVTPALIQGSSTVTASSVDANPGIATTTTAGTVPATPTGITLSTTSSTIAGGVPVTVSGTNLSGATAIEIGTTAEQQAGTPVVLLPCPSGPAAGCFTVNGDGSLQISSMPSRASAATVTVTVVTRGVAGAAAYVYTDKPATPAAPTATAGVSSATVTWTAPASNGSPITSYIVTPIRNGVAQAPQTFDASTTTRTLTGLTVGATYRFTVAAVNAIGTSTTSPQSNAVVPYTVPGQPTGVSAVAKDLSAALTWTAPANGSSPITSYIVTPYIGGVAQTPQTFTGTGTTATVTGLTAGTAYTFTVTAVNAAGPGPASAQSAAVTPNALPALTFPPPPGGQVGVPYSDQLTRSGGTTPIVWSVSAGSLPPGLTLNASTGLLSGTPTTSGTYSFTVRIVDAEGNSDTRPVTLVIVASPTLTFPPPPAGQQGVPYSTQLTVNGGTAPFVWSVSAGSLPPGLTLNASTGLLSGTPTTLGSYPFTVQVTDANNQSATRPVTLVIGAGPIVITKTANTTAATPGSTLTYTITVANTGTTPFTGVTFTDPLTDVLDDATYNGDVSATSGTAAFSSPDITWTGDLAAGVTATITYSLTVKPVGSGNGTMVNTVASTTLGTDCAAGSTDTRCKATVQLLALTIVKTADAPAATPGTVVQYTVTVTNSGESAYAAAAFTDSLAGLLDDATYNGDATATSGAVVFTSPDVSWTGALAVGGSATIRYSVTVRDPDPGDKTLTNAVTSATPGNNCPAGGSDPRCTATVTALIPQLTITSTTDKSTAVPTDVVRYTVTVENTGQVAYTGANFTFALADALDNATYNNDAVTSSGGLTFNLDGTVTWQGDLAIGETATLTATVTVNNPATGGPTMTSSITSTTPGNNCPVGGSAPACFTTVTILQPELTITTTADAATITPGGTLTYTVLIANTGPTAYTGASVVTSLQGVLTDVVYGGDATATAGTVSYTAPNLTWTGDLAIGATATVTYTVTVRDPDPGDKVLITRSSSSVLGSTCPTGSSNPGCTAVVIVLVPQLTITTGAGAASAVQGGTVTYTVTIANAGETPYTGATVTTSLAGALDDATYGGDAGATSGSVSYTAPNLTWTGDLAPGATATVTYTMTVRNPDPGDGLITSAAVSGVPGSTCPVGGTDPRCVTTVRLTRVQLSQSYAESTTTPGSVIHLSATFVNTGQTPYSGMSVSASSLDTVDDATPSGDQVASSGTLVLTPTGITWTGDIPVGGNVTITGTLTVKNPDPGNKVITGTLVSSAPGNNCPSGGTDPLCTARVEVLIPGLSFTVTADTATQVPGGTVGYTITVSNTGQTPYTGATMTDDLATVLLDSTYNADAAATAGAVSYSGTVLTWTGDLAVGATATITYSVTVLDPDPGGKSLVTTVVSTAVGSTCPPASGNAACTSVVAVLTPALTIVKTTDRATAVAGETIAYTVTVTNTGQTPYTGATLTDDLTAVLDDAAYNGDALATDGTVGFTTPNLTWTGDLGLGASATITYTATLDNPSTGDDQLVNTVTSPTSGNNCPPSSTDARCAATVTVTQATLLTFTKSAPAASTVRSGVVTYTVTVANAAATPYLGATFTDPLGDVLDDAVYGEDASATSGTVSYTAPNLTWTGDVPATGSVTVTYSVTVNAADTGDDELTNTLTSTSPDSNCLSGSTDPRCAVTVTVSGLTIVNNSDAATTTPGATVRFTATFTNTGQTPYFGISVSFVAADLLDDVTPNGDEAATSGVMSIGPAGLTWTGDIAPGATVTLSSSFTVHDPDTGNHDIVSGTVSDTPGSNCPTGGTDPQCVINVPVLIPELTLGKSASAAVTVPGGTVTYTILVRNTGETPYTGITVTDPLTGVLDDAVYNDDATATSGVMSYASPVLSWTGDVAVGAVVTITYSVTVRRPDPGDKLLVNTLSSTAPGSLCALEGSVSACTAQVGVLTPALTIVKTPGAATTTPGATVTYTITVTNSGQTSYTGATLTDDLTGVLDDAVYNGDATATSGTVGFTSPGLTWTGNLGLGASAVITYTVTVRSPDPGDEIMTNLVTSATVGANCLTGGTDTRCAATVRVAVLTITSVTDRSTTFPTDVVRYTVTVVNDGQVPYPDANFTFGLAGSLDNATYNNDALTSSGGLTFNPDGTVLWQGAVPVGGTVTLSASVTVNNPPTGGDTMTSSITSTTPGGNCPVGGTDPACSTTVTILIPQLTITNTADAATTTPGGTVAYTLVITNTGEMPYTGISVVDSLQGVLPDSVYNGDATATSGSVSYTEPNLTWTGDLAVGASATVTYTITVRDPDLADKVMINVATSGALGSTCPTGSPGAGCTAVVLVLVPQLTITVGADATSVVAAGTVRYTVVVANTGQTPYTGAVVTTSLAGVLDDAVYNGDATATAGAVSYTEPDLTWTGDLALGAVATISYTVTVRNPDPGSGTLTTTVVSAVPGSTCPIGGTDPNCSNSVTAVAQAIELSALTDSFTLTGPPDTTVQAGGAVIVTVVTNSPNGYTVTVSPSTAELTAPGIAATIPVANLKVRKAGTTVFQPLSATTPVLVHQQIIPSAANGDVLVNDFEVDIPYVPSGRYSGVIDYIASTQ</sequence>
<dbReference type="EMBL" id="JBHSRF010000079">
    <property type="protein sequence ID" value="MFC6086190.1"/>
    <property type="molecule type" value="Genomic_DNA"/>
</dbReference>
<keyword evidence="6" id="KW-1185">Reference proteome</keyword>
<keyword evidence="3" id="KW-0732">Signal</keyword>
<keyword evidence="1" id="KW-0378">Hydrolase</keyword>
<gene>
    <name evidence="5" type="ORF">ACFP1K_33830</name>
</gene>
<dbReference type="PANTHER" id="PTHR34819:SF3">
    <property type="entry name" value="CELL SURFACE PROTEIN"/>
    <property type="match status" value="1"/>
</dbReference>
<evidence type="ECO:0000313" key="5">
    <source>
        <dbReference type="EMBL" id="MFC6086190.1"/>
    </source>
</evidence>
<dbReference type="InterPro" id="IPR013783">
    <property type="entry name" value="Ig-like_fold"/>
</dbReference>
<evidence type="ECO:0000313" key="6">
    <source>
        <dbReference type="Proteomes" id="UP001596137"/>
    </source>
</evidence>
<accession>A0ABW1NST9</accession>
<evidence type="ECO:0000256" key="1">
    <source>
        <dbReference type="ARBA" id="ARBA00023295"/>
    </source>
</evidence>
<feature type="signal peptide" evidence="3">
    <location>
        <begin position="1"/>
        <end position="27"/>
    </location>
</feature>
<dbReference type="Proteomes" id="UP001596137">
    <property type="component" value="Unassembled WGS sequence"/>
</dbReference>
<evidence type="ECO:0000259" key="4">
    <source>
        <dbReference type="PROSITE" id="PS50853"/>
    </source>
</evidence>
<dbReference type="RefSeq" id="WP_380761127.1">
    <property type="nucleotide sequence ID" value="NZ_JBHSRF010000079.1"/>
</dbReference>
<comment type="caution">
    <text evidence="5">The sequence shown here is derived from an EMBL/GenBank/DDBJ whole genome shotgun (WGS) entry which is preliminary data.</text>
</comment>